<evidence type="ECO:0000313" key="2">
    <source>
        <dbReference type="Proteomes" id="UP000306560"/>
    </source>
</evidence>
<name>A0A482MR07_9CAUD</name>
<dbReference type="EMBL" id="MK373770">
    <property type="protein sequence ID" value="QBQ76431.1"/>
    <property type="molecule type" value="Genomic_DNA"/>
</dbReference>
<proteinExistence type="predicted"/>
<evidence type="ECO:0000313" key="1">
    <source>
        <dbReference type="EMBL" id="QBQ76431.1"/>
    </source>
</evidence>
<accession>A0A482MR07</accession>
<sequence>MNNQIIAVNMEGIYGGSFPSGSPFHIKAMDLNEYNSQLCRSGCSLQHLETMGNVSGLAVQDLYSGSILKPNITEKKDMMSLVEQYRGLQVGTIGDKYENYYKDRSKVLEEVARAKPSTLEVVEYESTKHDHLPDYARAMIEMIEEAEYEMLHDYITSKDEWHRDVRIEEDGTETITWIHKSELVDDALRDYEKFLVDGSILLEEEKGAELPWEGETIALGKMFNLSVGDCK</sequence>
<dbReference type="Proteomes" id="UP000306560">
    <property type="component" value="Segment"/>
</dbReference>
<organism evidence="1 2">
    <name type="scientific">Escherichia phage vB_EcoP_WFI101126</name>
    <dbReference type="NCBI Taxonomy" id="2508203"/>
    <lineage>
        <taxon>Viruses</taxon>
        <taxon>Duplodnaviria</taxon>
        <taxon>Heunggongvirae</taxon>
        <taxon>Uroviricota</taxon>
        <taxon>Caudoviricetes</taxon>
        <taxon>Mktvariviridae</taxon>
        <taxon>Gordonclarkvirinae</taxon>
        <taxon>Kuravirus</taxon>
        <taxon>Kuravirus WFI101126</taxon>
    </lineage>
</organism>
<reference evidence="1 2" key="1">
    <citation type="submission" date="2019-01" db="EMBL/GenBank/DDBJ databases">
        <title>Still something new to discover - new insights into E. coli phage diversity and taxonomy.</title>
        <authorList>
            <person name="Korf I.H.E."/>
            <person name="Adriaennsens E."/>
            <person name="Dreiseikelmann B."/>
            <person name="Kropinski A."/>
            <person name="Nimtz M."/>
            <person name="Meier-Kolthoff J.P."/>
            <person name="Rohde M."/>
            <person name="van Raaij M."/>
            <person name="Wittmann J."/>
        </authorList>
    </citation>
    <scope>NUCLEOTIDE SEQUENCE [LARGE SCALE GENOMIC DNA]</scope>
</reference>
<keyword evidence="2" id="KW-1185">Reference proteome</keyword>
<gene>
    <name evidence="1" type="ORF">WFI101126_00003</name>
</gene>
<protein>
    <submittedName>
        <fullName evidence="1">Uncharacterized protein</fullName>
    </submittedName>
</protein>